<keyword evidence="3" id="KW-1185">Reference proteome</keyword>
<proteinExistence type="predicted"/>
<dbReference type="EMBL" id="AOIT01000016">
    <property type="protein sequence ID" value="ELZ25279.1"/>
    <property type="molecule type" value="Genomic_DNA"/>
</dbReference>
<dbReference type="eggNOG" id="ENOG502N5PY">
    <property type="taxonomic scope" value="Archaea"/>
</dbReference>
<dbReference type="SUPFAM" id="SSF50729">
    <property type="entry name" value="PH domain-like"/>
    <property type="match status" value="1"/>
</dbReference>
<dbReference type="AlphaFoldDB" id="M0CTS3"/>
<gene>
    <name evidence="2" type="ORF">C476_02527</name>
</gene>
<sequence>MKLDDYLQEKESVVARVEAYDDKDAMTNHRKGELAVTPNRVVFVRNKVVSDISLNGVDSIEYRAPSYPYWYLYWAVGCFAFAALFHILGIVIDPVAQFSGVVGFMAVFAGIATLVTGLFLKRAMLTLHTSNSTFEFVSKDSSLAAIAHALRGYENR</sequence>
<feature type="transmembrane region" description="Helical" evidence="1">
    <location>
        <begin position="71"/>
        <end position="92"/>
    </location>
</feature>
<reference evidence="2 3" key="1">
    <citation type="journal article" date="2014" name="PLoS Genet.">
        <title>Phylogenetically driven sequencing of extremely halophilic archaea reveals strategies for static and dynamic osmo-response.</title>
        <authorList>
            <person name="Becker E.A."/>
            <person name="Seitzer P.M."/>
            <person name="Tritt A."/>
            <person name="Larsen D."/>
            <person name="Krusor M."/>
            <person name="Yao A.I."/>
            <person name="Wu D."/>
            <person name="Madern D."/>
            <person name="Eisen J.A."/>
            <person name="Darling A.E."/>
            <person name="Facciotti M.T."/>
        </authorList>
    </citation>
    <scope>NUCLEOTIDE SEQUENCE [LARGE SCALE GENOMIC DNA]</scope>
    <source>
        <strain evidence="2 3">JCM 13563</strain>
    </source>
</reference>
<keyword evidence="1" id="KW-1133">Transmembrane helix</keyword>
<accession>M0CTS3</accession>
<organism evidence="2 3">
    <name type="scientific">Natrinema limicola JCM 13563</name>
    <dbReference type="NCBI Taxonomy" id="1230457"/>
    <lineage>
        <taxon>Archaea</taxon>
        <taxon>Methanobacteriati</taxon>
        <taxon>Methanobacteriota</taxon>
        <taxon>Stenosarchaea group</taxon>
        <taxon>Halobacteria</taxon>
        <taxon>Halobacteriales</taxon>
        <taxon>Natrialbaceae</taxon>
        <taxon>Natrinema</taxon>
    </lineage>
</organism>
<feature type="transmembrane region" description="Helical" evidence="1">
    <location>
        <begin position="98"/>
        <end position="120"/>
    </location>
</feature>
<keyword evidence="1" id="KW-0472">Membrane</keyword>
<dbReference type="Proteomes" id="UP000011615">
    <property type="component" value="Unassembled WGS sequence"/>
</dbReference>
<keyword evidence="1" id="KW-0812">Transmembrane</keyword>
<comment type="caution">
    <text evidence="2">The sequence shown here is derived from an EMBL/GenBank/DDBJ whole genome shotgun (WGS) entry which is preliminary data.</text>
</comment>
<name>M0CTS3_9EURY</name>
<evidence type="ECO:0000313" key="3">
    <source>
        <dbReference type="Proteomes" id="UP000011615"/>
    </source>
</evidence>
<evidence type="ECO:0000313" key="2">
    <source>
        <dbReference type="EMBL" id="ELZ25279.1"/>
    </source>
</evidence>
<dbReference type="RefSeq" id="WP_008009535.1">
    <property type="nucleotide sequence ID" value="NZ_AOIT01000016.1"/>
</dbReference>
<evidence type="ECO:0000256" key="1">
    <source>
        <dbReference type="SAM" id="Phobius"/>
    </source>
</evidence>
<protein>
    <submittedName>
        <fullName evidence="2">Uncharacterized protein</fullName>
    </submittedName>
</protein>
<dbReference type="OrthoDB" id="342687at2157"/>